<dbReference type="Gene3D" id="1.20.1600.10">
    <property type="entry name" value="Outer membrane efflux proteins (OEP)"/>
    <property type="match status" value="1"/>
</dbReference>
<keyword evidence="7" id="KW-0998">Cell outer membrane</keyword>
<evidence type="ECO:0000313" key="11">
    <source>
        <dbReference type="Proteomes" id="UP000293433"/>
    </source>
</evidence>
<evidence type="ECO:0000256" key="2">
    <source>
        <dbReference type="ARBA" id="ARBA00007613"/>
    </source>
</evidence>
<keyword evidence="4" id="KW-1134">Transmembrane beta strand</keyword>
<dbReference type="OrthoDB" id="5296315at2"/>
<keyword evidence="6" id="KW-0472">Membrane</keyword>
<dbReference type="PANTHER" id="PTHR30026">
    <property type="entry name" value="OUTER MEMBRANE PROTEIN TOLC"/>
    <property type="match status" value="1"/>
</dbReference>
<evidence type="ECO:0000256" key="4">
    <source>
        <dbReference type="ARBA" id="ARBA00022452"/>
    </source>
</evidence>
<dbReference type="GO" id="GO:0009279">
    <property type="term" value="C:cell outer membrane"/>
    <property type="evidence" value="ECO:0007669"/>
    <property type="project" value="UniProtKB-SubCell"/>
</dbReference>
<dbReference type="Pfam" id="PF02321">
    <property type="entry name" value="OEP"/>
    <property type="match status" value="1"/>
</dbReference>
<comment type="caution">
    <text evidence="10">The sequence shown here is derived from an EMBL/GenBank/DDBJ whole genome shotgun (WGS) entry which is preliminary data.</text>
</comment>
<feature type="coiled-coil region" evidence="8">
    <location>
        <begin position="344"/>
        <end position="371"/>
    </location>
</feature>
<name>A0A4Q7LDJ7_9BURK</name>
<dbReference type="InterPro" id="IPR003423">
    <property type="entry name" value="OMP_efflux"/>
</dbReference>
<sequence length="463" mass="49891">MCSRSLTDLCAGIALALVTGQALAAPPASAGEVAGGGVAVPAPGQRQVLRLSDVLGSDAPATAPRDSSAWGLALGQHIARGTTGHPSILEARSSVTGALAGADAARWQRAPTATFSREYAGKYASQTYSNLLRVQQPLWTGGQITAGIDLAQHQATRARHALREAQRNLALKITANWSDWARASLRVERLGKLVEQQAALLEMISRRYAQGSATVSDEALARARLEGALGEQAQARIDLAWSRTQLERNTAGTVDDALLRDLDGALPDVPTLAEVIDAIESAPALNRAAVEIEIARAELAQRRAGLHPQVYLRLDRQWGAIKDERVTIALQGSTGAGLGGLAALDVQEARIQSARLAVETLRNELRDQYTQEHIRHASADQRARLTQAYAQTSSTVLASYRRQFDAGRRSWMELLNMVREVHQADLDAAVALVDQRVAAYRVLLLVRAPDLNNDFSFGQELPR</sequence>
<keyword evidence="8" id="KW-0175">Coiled coil</keyword>
<feature type="signal peptide" evidence="9">
    <location>
        <begin position="1"/>
        <end position="24"/>
    </location>
</feature>
<dbReference type="InterPro" id="IPR051906">
    <property type="entry name" value="TolC-like"/>
</dbReference>
<reference evidence="10 11" key="1">
    <citation type="submission" date="2019-02" db="EMBL/GenBank/DDBJ databases">
        <title>Genomic Encyclopedia of Type Strains, Phase IV (KMG-IV): sequencing the most valuable type-strain genomes for metagenomic binning, comparative biology and taxonomic classification.</title>
        <authorList>
            <person name="Goeker M."/>
        </authorList>
    </citation>
    <scope>NUCLEOTIDE SEQUENCE [LARGE SCALE GENOMIC DNA]</scope>
    <source>
        <strain evidence="10 11">DSM 10617</strain>
    </source>
</reference>
<dbReference type="GO" id="GO:0015562">
    <property type="term" value="F:efflux transmembrane transporter activity"/>
    <property type="evidence" value="ECO:0007669"/>
    <property type="project" value="InterPro"/>
</dbReference>
<evidence type="ECO:0000313" key="10">
    <source>
        <dbReference type="EMBL" id="RZS52134.1"/>
    </source>
</evidence>
<organism evidence="10 11">
    <name type="scientific">Sphaerotilus mobilis</name>
    <dbReference type="NCBI Taxonomy" id="47994"/>
    <lineage>
        <taxon>Bacteria</taxon>
        <taxon>Pseudomonadati</taxon>
        <taxon>Pseudomonadota</taxon>
        <taxon>Betaproteobacteria</taxon>
        <taxon>Burkholderiales</taxon>
        <taxon>Sphaerotilaceae</taxon>
        <taxon>Sphaerotilus</taxon>
    </lineage>
</organism>
<proteinExistence type="inferred from homology"/>
<dbReference type="GO" id="GO:1990281">
    <property type="term" value="C:efflux pump complex"/>
    <property type="evidence" value="ECO:0007669"/>
    <property type="project" value="TreeGrafter"/>
</dbReference>
<comment type="subcellular location">
    <subcellularLocation>
        <location evidence="1">Cell outer membrane</location>
    </subcellularLocation>
</comment>
<protein>
    <submittedName>
        <fullName evidence="10">Adhesin transport system outer membrane protein</fullName>
    </submittedName>
</protein>
<evidence type="ECO:0000256" key="7">
    <source>
        <dbReference type="ARBA" id="ARBA00023237"/>
    </source>
</evidence>
<keyword evidence="3" id="KW-0813">Transport</keyword>
<dbReference type="SUPFAM" id="SSF56954">
    <property type="entry name" value="Outer membrane efflux proteins (OEP)"/>
    <property type="match status" value="1"/>
</dbReference>
<keyword evidence="9" id="KW-0732">Signal</keyword>
<evidence type="ECO:0000256" key="5">
    <source>
        <dbReference type="ARBA" id="ARBA00022692"/>
    </source>
</evidence>
<dbReference type="Proteomes" id="UP000293433">
    <property type="component" value="Unassembled WGS sequence"/>
</dbReference>
<dbReference type="RefSeq" id="WP_130483137.1">
    <property type="nucleotide sequence ID" value="NZ_SGWV01000011.1"/>
</dbReference>
<dbReference type="EMBL" id="SGWV01000011">
    <property type="protein sequence ID" value="RZS52134.1"/>
    <property type="molecule type" value="Genomic_DNA"/>
</dbReference>
<dbReference type="AlphaFoldDB" id="A0A4Q7LDJ7"/>
<evidence type="ECO:0000256" key="9">
    <source>
        <dbReference type="SAM" id="SignalP"/>
    </source>
</evidence>
<feature type="chain" id="PRO_5020300831" evidence="9">
    <location>
        <begin position="25"/>
        <end position="463"/>
    </location>
</feature>
<accession>A0A4Q7LDJ7</accession>
<evidence type="ECO:0000256" key="1">
    <source>
        <dbReference type="ARBA" id="ARBA00004442"/>
    </source>
</evidence>
<evidence type="ECO:0000256" key="3">
    <source>
        <dbReference type="ARBA" id="ARBA00022448"/>
    </source>
</evidence>
<keyword evidence="11" id="KW-1185">Reference proteome</keyword>
<dbReference type="GO" id="GO:0015288">
    <property type="term" value="F:porin activity"/>
    <property type="evidence" value="ECO:0007669"/>
    <property type="project" value="TreeGrafter"/>
</dbReference>
<comment type="similarity">
    <text evidence="2">Belongs to the outer membrane factor (OMF) (TC 1.B.17) family.</text>
</comment>
<evidence type="ECO:0000256" key="8">
    <source>
        <dbReference type="SAM" id="Coils"/>
    </source>
</evidence>
<evidence type="ECO:0000256" key="6">
    <source>
        <dbReference type="ARBA" id="ARBA00023136"/>
    </source>
</evidence>
<dbReference type="PANTHER" id="PTHR30026:SF22">
    <property type="entry name" value="OUTER MEMBRANE EFFLUX PROTEIN"/>
    <property type="match status" value="1"/>
</dbReference>
<gene>
    <name evidence="10" type="ORF">EV685_3323</name>
</gene>
<keyword evidence="5" id="KW-0812">Transmembrane</keyword>